<keyword evidence="3" id="KW-1185">Reference proteome</keyword>
<comment type="caution">
    <text evidence="2">The sequence shown here is derived from an EMBL/GenBank/DDBJ whole genome shotgun (WGS) entry which is preliminary data.</text>
</comment>
<dbReference type="EMBL" id="JAIEZQ010000002">
    <property type="protein sequence ID" value="MBY9074878.1"/>
    <property type="molecule type" value="Genomic_DNA"/>
</dbReference>
<dbReference type="RefSeq" id="WP_221024693.1">
    <property type="nucleotide sequence ID" value="NZ_JAIEZQ010000002.1"/>
</dbReference>
<gene>
    <name evidence="2" type="ORF">K1X13_08615</name>
</gene>
<name>A0ABS7RIK1_9ACTN</name>
<evidence type="ECO:0000313" key="2">
    <source>
        <dbReference type="EMBL" id="MBY9074878.1"/>
    </source>
</evidence>
<reference evidence="2 3" key="1">
    <citation type="submission" date="2021-08" db="EMBL/GenBank/DDBJ databases">
        <title>Nocardioides bacterium WL0053 sp. nov., isolated from the sediment.</title>
        <authorList>
            <person name="Wang L."/>
            <person name="Zhang D."/>
            <person name="Zhang A."/>
        </authorList>
    </citation>
    <scope>NUCLEOTIDE SEQUENCE [LARGE SCALE GENOMIC DNA]</scope>
    <source>
        <strain evidence="2 3">WL0053</strain>
    </source>
</reference>
<organism evidence="2 3">
    <name type="scientific">Nocardioides jiangsuensis</name>
    <dbReference type="NCBI Taxonomy" id="2866161"/>
    <lineage>
        <taxon>Bacteria</taxon>
        <taxon>Bacillati</taxon>
        <taxon>Actinomycetota</taxon>
        <taxon>Actinomycetes</taxon>
        <taxon>Propionibacteriales</taxon>
        <taxon>Nocardioidaceae</taxon>
        <taxon>Nocardioides</taxon>
    </lineage>
</organism>
<proteinExistence type="predicted"/>
<dbReference type="Proteomes" id="UP000754710">
    <property type="component" value="Unassembled WGS sequence"/>
</dbReference>
<sequence>MTAMPHTAPSRTAPSRTAPSRTAPSRTAPDADVVVEGGAVLRMPRKPRRKLEGLSELLDQRADLRGAYAPADYLEEAIRWSA</sequence>
<evidence type="ECO:0000313" key="3">
    <source>
        <dbReference type="Proteomes" id="UP000754710"/>
    </source>
</evidence>
<protein>
    <submittedName>
        <fullName evidence="2">Uncharacterized protein</fullName>
    </submittedName>
</protein>
<feature type="region of interest" description="Disordered" evidence="1">
    <location>
        <begin position="1"/>
        <end position="34"/>
    </location>
</feature>
<accession>A0ABS7RIK1</accession>
<evidence type="ECO:0000256" key="1">
    <source>
        <dbReference type="SAM" id="MobiDB-lite"/>
    </source>
</evidence>
<feature type="compositionally biased region" description="Polar residues" evidence="1">
    <location>
        <begin position="9"/>
        <end position="25"/>
    </location>
</feature>